<gene>
    <name evidence="3" type="ORF">A3E39_04825</name>
</gene>
<protein>
    <recommendedName>
        <fullName evidence="5">Prepilin-type N-terminal cleavage/methylation domain-containing protein</fullName>
    </recommendedName>
</protein>
<dbReference type="InterPro" id="IPR012902">
    <property type="entry name" value="N_methyl_site"/>
</dbReference>
<feature type="transmembrane region" description="Helical" evidence="2">
    <location>
        <begin position="37"/>
        <end position="58"/>
    </location>
</feature>
<feature type="region of interest" description="Disordered" evidence="1">
    <location>
        <begin position="1"/>
        <end position="27"/>
    </location>
</feature>
<evidence type="ECO:0000256" key="1">
    <source>
        <dbReference type="SAM" id="MobiDB-lite"/>
    </source>
</evidence>
<dbReference type="SUPFAM" id="SSF54523">
    <property type="entry name" value="Pili subunits"/>
    <property type="match status" value="1"/>
</dbReference>
<evidence type="ECO:0000256" key="2">
    <source>
        <dbReference type="SAM" id="Phobius"/>
    </source>
</evidence>
<comment type="caution">
    <text evidence="3">The sequence shown here is derived from an EMBL/GenBank/DDBJ whole genome shotgun (WGS) entry which is preliminary data.</text>
</comment>
<keyword evidence="2" id="KW-0472">Membrane</keyword>
<proteinExistence type="predicted"/>
<dbReference type="NCBIfam" id="TIGR02532">
    <property type="entry name" value="IV_pilin_GFxxxE"/>
    <property type="match status" value="1"/>
</dbReference>
<evidence type="ECO:0000313" key="3">
    <source>
        <dbReference type="EMBL" id="OGL79199.1"/>
    </source>
</evidence>
<evidence type="ECO:0000313" key="4">
    <source>
        <dbReference type="Proteomes" id="UP000176603"/>
    </source>
</evidence>
<dbReference type="Proteomes" id="UP000176603">
    <property type="component" value="Unassembled WGS sequence"/>
</dbReference>
<dbReference type="EMBL" id="MGEH01000016">
    <property type="protein sequence ID" value="OGL79199.1"/>
    <property type="molecule type" value="Genomic_DNA"/>
</dbReference>
<dbReference type="STRING" id="1802399.A3E39_04825"/>
<accession>A0A1F7ULQ5</accession>
<dbReference type="Pfam" id="PF07963">
    <property type="entry name" value="N_methyl"/>
    <property type="match status" value="1"/>
</dbReference>
<keyword evidence="2" id="KW-1133">Transmembrane helix</keyword>
<name>A0A1F7ULQ5_9BACT</name>
<evidence type="ECO:0008006" key="5">
    <source>
        <dbReference type="Google" id="ProtNLM"/>
    </source>
</evidence>
<dbReference type="InterPro" id="IPR045584">
    <property type="entry name" value="Pilin-like"/>
</dbReference>
<sequence>MTGVKNREPGTGNGEPGTGNRERGTGNRERGFTVVELLIVVAIFSIASISIVSTYINFTRLHRRVANAETLGQDLRFTMELLVRAARNNTVVYPALPASLSKPVGTLNLISSAGTPVSFRRWGYAEIGSPCLPLKADCLALSFDNGATWTAITGKNVNIDRFDAYVTPLQNPFEAVGFAYNNNDQPRVTIVMDATYKNVVAQEQAKLSVQTSVSSRLYVR</sequence>
<reference evidence="3 4" key="1">
    <citation type="journal article" date="2016" name="Nat. Commun.">
        <title>Thousands of microbial genomes shed light on interconnected biogeochemical processes in an aquifer system.</title>
        <authorList>
            <person name="Anantharaman K."/>
            <person name="Brown C.T."/>
            <person name="Hug L.A."/>
            <person name="Sharon I."/>
            <person name="Castelle C.J."/>
            <person name="Probst A.J."/>
            <person name="Thomas B.C."/>
            <person name="Singh A."/>
            <person name="Wilkins M.J."/>
            <person name="Karaoz U."/>
            <person name="Brodie E.L."/>
            <person name="Williams K.H."/>
            <person name="Hubbard S.S."/>
            <person name="Banfield J.F."/>
        </authorList>
    </citation>
    <scope>NUCLEOTIDE SEQUENCE [LARGE SCALE GENOMIC DNA]</scope>
</reference>
<dbReference type="AlphaFoldDB" id="A0A1F7ULQ5"/>
<keyword evidence="2" id="KW-0812">Transmembrane</keyword>
<organism evidence="3 4">
    <name type="scientific">Candidatus Uhrbacteria bacterium RIFCSPHIGHO2_12_FULL_60_25</name>
    <dbReference type="NCBI Taxonomy" id="1802399"/>
    <lineage>
        <taxon>Bacteria</taxon>
        <taxon>Candidatus Uhriibacteriota</taxon>
    </lineage>
</organism>